<dbReference type="PROSITE" id="PS50853">
    <property type="entry name" value="FN3"/>
    <property type="match status" value="3"/>
</dbReference>
<keyword evidence="4" id="KW-0067">ATP-binding</keyword>
<evidence type="ECO:0000256" key="7">
    <source>
        <dbReference type="ARBA" id="ARBA00023170"/>
    </source>
</evidence>
<evidence type="ECO:0000256" key="4">
    <source>
        <dbReference type="ARBA" id="ARBA00022840"/>
    </source>
</evidence>
<dbReference type="OrthoDB" id="5984158at2759"/>
<sequence>MIWVLRMISHLWLLSLTAFVFPEGTGGQGDRGWFHVDIRWRHVGSYGLRLSWNARQLAYRRVDTVRLTAEELFSPGVVQEKNASVNDGIITILGLKPYTYYQMLVDGYRDNYTVFGATSLIRTLPTAPSYVDPPTGKAISTKELEVKWSAPSQPNGILKPYIVTCFNTFDYSESHSVTTKDNTTTSVTFKQLRPGMEYQCSVVASTYPANNQRAADCERRSALSDRIRTMALAPSRVPRPKGEAISSAEIHLTWSKPRHSNGILQPYLVTCFDLTHGSAPTNLTTEDSETTSVTVRGLTPKTEYQCLVVASTIPAVGQDPSQCESRSELSAPIWTKSSSTL</sequence>
<dbReference type="AlphaFoldDB" id="A0A0R3WND0"/>
<keyword evidence="8" id="KW-0732">Signal</keyword>
<dbReference type="Proteomes" id="UP000274429">
    <property type="component" value="Unassembled WGS sequence"/>
</dbReference>
<dbReference type="InterPro" id="IPR050449">
    <property type="entry name" value="Ephrin_rcpt_TKs"/>
</dbReference>
<keyword evidence="7" id="KW-0675">Receptor</keyword>
<evidence type="ECO:0000259" key="9">
    <source>
        <dbReference type="PROSITE" id="PS50853"/>
    </source>
</evidence>
<feature type="domain" description="Fibronectin type-III" evidence="9">
    <location>
        <begin position="233"/>
        <end position="333"/>
    </location>
</feature>
<dbReference type="CDD" id="cd00063">
    <property type="entry name" value="FN3"/>
    <property type="match status" value="3"/>
</dbReference>
<dbReference type="SUPFAM" id="SSF49265">
    <property type="entry name" value="Fibronectin type III"/>
    <property type="match status" value="2"/>
</dbReference>
<evidence type="ECO:0000256" key="5">
    <source>
        <dbReference type="ARBA" id="ARBA00022989"/>
    </source>
</evidence>
<accession>A0A0R3WND0</accession>
<keyword evidence="5" id="KW-1133">Transmembrane helix</keyword>
<evidence type="ECO:0000313" key="10">
    <source>
        <dbReference type="EMBL" id="VDM19400.1"/>
    </source>
</evidence>
<feature type="chain" id="PRO_5043132924" evidence="8">
    <location>
        <begin position="28"/>
        <end position="341"/>
    </location>
</feature>
<organism evidence="12">
    <name type="scientific">Hydatigena taeniaeformis</name>
    <name type="common">Feline tapeworm</name>
    <name type="synonym">Taenia taeniaeformis</name>
    <dbReference type="NCBI Taxonomy" id="6205"/>
    <lineage>
        <taxon>Eukaryota</taxon>
        <taxon>Metazoa</taxon>
        <taxon>Spiralia</taxon>
        <taxon>Lophotrochozoa</taxon>
        <taxon>Platyhelminthes</taxon>
        <taxon>Cestoda</taxon>
        <taxon>Eucestoda</taxon>
        <taxon>Cyclophyllidea</taxon>
        <taxon>Taeniidae</taxon>
        <taxon>Hydatigera</taxon>
    </lineage>
</organism>
<evidence type="ECO:0000313" key="12">
    <source>
        <dbReference type="WBParaSite" id="TTAC_0000226801-mRNA-1"/>
    </source>
</evidence>
<evidence type="ECO:0000256" key="2">
    <source>
        <dbReference type="ARBA" id="ARBA00022692"/>
    </source>
</evidence>
<dbReference type="STRING" id="6205.A0A0R3WND0"/>
<feature type="signal peptide" evidence="8">
    <location>
        <begin position="1"/>
        <end position="27"/>
    </location>
</feature>
<dbReference type="InterPro" id="IPR003961">
    <property type="entry name" value="FN3_dom"/>
</dbReference>
<keyword evidence="6" id="KW-0472">Membrane</keyword>
<dbReference type="GO" id="GO:0005886">
    <property type="term" value="C:plasma membrane"/>
    <property type="evidence" value="ECO:0007669"/>
    <property type="project" value="TreeGrafter"/>
</dbReference>
<evidence type="ECO:0000313" key="11">
    <source>
        <dbReference type="Proteomes" id="UP000274429"/>
    </source>
</evidence>
<comment type="subcellular location">
    <subcellularLocation>
        <location evidence="1">Membrane</location>
        <topology evidence="1">Single-pass membrane protein</topology>
    </subcellularLocation>
</comment>
<protein>
    <submittedName>
        <fullName evidence="12">Fibronectin type-III domain-containing protein</fullName>
    </submittedName>
</protein>
<keyword evidence="2" id="KW-0812">Transmembrane</keyword>
<dbReference type="GO" id="GO:0005524">
    <property type="term" value="F:ATP binding"/>
    <property type="evidence" value="ECO:0007669"/>
    <property type="project" value="UniProtKB-KW"/>
</dbReference>
<reference evidence="12" key="1">
    <citation type="submission" date="2017-02" db="UniProtKB">
        <authorList>
            <consortium name="WormBaseParasite"/>
        </authorList>
    </citation>
    <scope>IDENTIFICATION</scope>
</reference>
<evidence type="ECO:0000256" key="6">
    <source>
        <dbReference type="ARBA" id="ARBA00023136"/>
    </source>
</evidence>
<keyword evidence="3" id="KW-0547">Nucleotide-binding</keyword>
<keyword evidence="11" id="KW-1185">Reference proteome</keyword>
<evidence type="ECO:0000256" key="1">
    <source>
        <dbReference type="ARBA" id="ARBA00004167"/>
    </source>
</evidence>
<dbReference type="InterPro" id="IPR013783">
    <property type="entry name" value="Ig-like_fold"/>
</dbReference>
<evidence type="ECO:0000256" key="3">
    <source>
        <dbReference type="ARBA" id="ARBA00022741"/>
    </source>
</evidence>
<evidence type="ECO:0000256" key="8">
    <source>
        <dbReference type="SAM" id="SignalP"/>
    </source>
</evidence>
<dbReference type="WBParaSite" id="TTAC_0000226801-mRNA-1">
    <property type="protein sequence ID" value="TTAC_0000226801-mRNA-1"/>
    <property type="gene ID" value="TTAC_0000226801"/>
</dbReference>
<feature type="domain" description="Fibronectin type-III" evidence="9">
    <location>
        <begin position="34"/>
        <end position="129"/>
    </location>
</feature>
<dbReference type="PANTHER" id="PTHR46877">
    <property type="entry name" value="EPH RECEPTOR A5"/>
    <property type="match status" value="1"/>
</dbReference>
<dbReference type="InterPro" id="IPR036116">
    <property type="entry name" value="FN3_sf"/>
</dbReference>
<dbReference type="Pfam" id="PF00041">
    <property type="entry name" value="fn3"/>
    <property type="match status" value="2"/>
</dbReference>
<feature type="domain" description="Fibronectin type-III" evidence="9">
    <location>
        <begin position="130"/>
        <end position="224"/>
    </location>
</feature>
<gene>
    <name evidence="10" type="ORF">TTAC_LOCUS2255</name>
</gene>
<name>A0A0R3WND0_HYDTA</name>
<dbReference type="EMBL" id="UYWX01000898">
    <property type="protein sequence ID" value="VDM19400.1"/>
    <property type="molecule type" value="Genomic_DNA"/>
</dbReference>
<proteinExistence type="predicted"/>
<dbReference type="SMART" id="SM00060">
    <property type="entry name" value="FN3"/>
    <property type="match status" value="3"/>
</dbReference>
<dbReference type="Gene3D" id="2.60.40.10">
    <property type="entry name" value="Immunoglobulins"/>
    <property type="match status" value="2"/>
</dbReference>
<reference evidence="10 11" key="2">
    <citation type="submission" date="2018-11" db="EMBL/GenBank/DDBJ databases">
        <authorList>
            <consortium name="Pathogen Informatics"/>
        </authorList>
    </citation>
    <scope>NUCLEOTIDE SEQUENCE [LARGE SCALE GENOMIC DNA]</scope>
</reference>
<dbReference type="PANTHER" id="PTHR46877:SF14">
    <property type="entry name" value="RECEPTOR PROTEIN-TYROSINE KINASE"/>
    <property type="match status" value="1"/>
</dbReference>